<keyword evidence="1" id="KW-0732">Signal</keyword>
<evidence type="ECO:0000256" key="1">
    <source>
        <dbReference type="SAM" id="SignalP"/>
    </source>
</evidence>
<proteinExistence type="predicted"/>
<dbReference type="AlphaFoldDB" id="A0A5M5D2V4"/>
<feature type="chain" id="PRO_5030132668" evidence="1">
    <location>
        <begin position="20"/>
        <end position="219"/>
    </location>
</feature>
<organism evidence="2 3">
    <name type="scientific">Bacteroides ovatus</name>
    <dbReference type="NCBI Taxonomy" id="28116"/>
    <lineage>
        <taxon>Bacteria</taxon>
        <taxon>Pseudomonadati</taxon>
        <taxon>Bacteroidota</taxon>
        <taxon>Bacteroidia</taxon>
        <taxon>Bacteroidales</taxon>
        <taxon>Bacteroidaceae</taxon>
        <taxon>Bacteroides</taxon>
    </lineage>
</organism>
<evidence type="ECO:0000313" key="2">
    <source>
        <dbReference type="EMBL" id="KAA4083972.1"/>
    </source>
</evidence>
<dbReference type="Proteomes" id="UP000473905">
    <property type="component" value="Unassembled WGS sequence"/>
</dbReference>
<keyword evidence="3" id="KW-1185">Reference proteome</keyword>
<comment type="caution">
    <text evidence="2">The sequence shown here is derived from an EMBL/GenBank/DDBJ whole genome shotgun (WGS) entry which is preliminary data.</text>
</comment>
<gene>
    <name evidence="2" type="ORF">F3D66_31250</name>
</gene>
<reference evidence="2 3" key="1">
    <citation type="journal article" date="2019" name="Nat. Med.">
        <title>A library of human gut bacterial isolates paired with longitudinal multiomics data enables mechanistic microbiome research.</title>
        <authorList>
            <person name="Poyet M."/>
            <person name="Groussin M."/>
            <person name="Gibbons S.M."/>
            <person name="Avila-Pacheco J."/>
            <person name="Jiang X."/>
            <person name="Kearney S.M."/>
            <person name="Perrotta A.R."/>
            <person name="Berdy B."/>
            <person name="Zhao S."/>
            <person name="Lieberman T.D."/>
            <person name="Swanson P.K."/>
            <person name="Smith M."/>
            <person name="Roesemann S."/>
            <person name="Alexander J.E."/>
            <person name="Rich S.A."/>
            <person name="Livny J."/>
            <person name="Vlamakis H."/>
            <person name="Clish C."/>
            <person name="Bullock K."/>
            <person name="Deik A."/>
            <person name="Scott J."/>
            <person name="Pierce K.A."/>
            <person name="Xavier R.J."/>
            <person name="Alm E.J."/>
        </authorList>
    </citation>
    <scope>NUCLEOTIDE SEQUENCE [LARGE SCALE GENOMIC DNA]</scope>
    <source>
        <strain evidence="2 3">BIOML-A134</strain>
    </source>
</reference>
<evidence type="ECO:0000313" key="3">
    <source>
        <dbReference type="Proteomes" id="UP000473905"/>
    </source>
</evidence>
<dbReference type="RefSeq" id="WP_149945622.1">
    <property type="nucleotide sequence ID" value="NZ_JANUOM010000001.1"/>
</dbReference>
<sequence length="219" mass="25190">MKRILILCMLIITSNILHATVYVFTTNDGVLKLNDQMNTISFKGMEYNILDYKENSPEINSVFCEYSNLKKMFLFDFSKGNITEYNYIETFEWKDVAFYNKAKLVSGLYRNIDVYIYNNNIRGDNISLFKQYANIMIEGIKNGTIIMNGNGTFTDTTGKLSSSGTFERNWLGKKKNTSNNILNLVADYIFGYIKGMPSCNSNWEQVGNPYMILKADKLN</sequence>
<name>A0A5M5D2V4_BACOV</name>
<dbReference type="EMBL" id="VWKB01000095">
    <property type="protein sequence ID" value="KAA4083972.1"/>
    <property type="molecule type" value="Genomic_DNA"/>
</dbReference>
<feature type="signal peptide" evidence="1">
    <location>
        <begin position="1"/>
        <end position="19"/>
    </location>
</feature>
<accession>A0A5M5D2V4</accession>
<protein>
    <submittedName>
        <fullName evidence="2">Uncharacterized protein</fullName>
    </submittedName>
</protein>